<evidence type="ECO:0000313" key="4">
    <source>
        <dbReference type="EMBL" id="GMH10466.1"/>
    </source>
</evidence>
<dbReference type="GO" id="GO:0030897">
    <property type="term" value="C:HOPS complex"/>
    <property type="evidence" value="ECO:0007669"/>
    <property type="project" value="TreeGrafter"/>
</dbReference>
<comment type="caution">
    <text evidence="4">The sequence shown here is derived from an EMBL/GenBank/DDBJ whole genome shotgun (WGS) entry which is preliminary data.</text>
</comment>
<dbReference type="GO" id="GO:0048284">
    <property type="term" value="P:organelle fusion"/>
    <property type="evidence" value="ECO:0007669"/>
    <property type="project" value="TreeGrafter"/>
</dbReference>
<dbReference type="GO" id="GO:0007033">
    <property type="term" value="P:vacuole organization"/>
    <property type="evidence" value="ECO:0007669"/>
    <property type="project" value="TreeGrafter"/>
</dbReference>
<accession>A0AAD3SHA8</accession>
<proteinExistence type="predicted"/>
<protein>
    <submittedName>
        <fullName evidence="4">Uncharacterized protein</fullName>
    </submittedName>
</protein>
<dbReference type="PANTHER" id="PTHR23323:SF26">
    <property type="entry name" value="VACUOLAR PROTEIN SORTING-ASSOCIATED PROTEIN 18 HOMOLOG"/>
    <property type="match status" value="1"/>
</dbReference>
<dbReference type="GO" id="GO:0007032">
    <property type="term" value="P:endosome organization"/>
    <property type="evidence" value="ECO:0007669"/>
    <property type="project" value="TreeGrafter"/>
</dbReference>
<keyword evidence="5" id="KW-1185">Reference proteome</keyword>
<evidence type="ECO:0000256" key="3">
    <source>
        <dbReference type="ARBA" id="ARBA00022833"/>
    </source>
</evidence>
<evidence type="ECO:0000256" key="1">
    <source>
        <dbReference type="ARBA" id="ARBA00022723"/>
    </source>
</evidence>
<organism evidence="4 5">
    <name type="scientific">Nepenthes gracilis</name>
    <name type="common">Slender pitcher plant</name>
    <dbReference type="NCBI Taxonomy" id="150966"/>
    <lineage>
        <taxon>Eukaryota</taxon>
        <taxon>Viridiplantae</taxon>
        <taxon>Streptophyta</taxon>
        <taxon>Embryophyta</taxon>
        <taxon>Tracheophyta</taxon>
        <taxon>Spermatophyta</taxon>
        <taxon>Magnoliopsida</taxon>
        <taxon>eudicotyledons</taxon>
        <taxon>Gunneridae</taxon>
        <taxon>Pentapetalae</taxon>
        <taxon>Caryophyllales</taxon>
        <taxon>Nepenthaceae</taxon>
        <taxon>Nepenthes</taxon>
    </lineage>
</organism>
<keyword evidence="1" id="KW-0479">Metal-binding</keyword>
<keyword evidence="3" id="KW-0862">Zinc</keyword>
<dbReference type="GO" id="GO:0006904">
    <property type="term" value="P:vesicle docking involved in exocytosis"/>
    <property type="evidence" value="ECO:0007669"/>
    <property type="project" value="TreeGrafter"/>
</dbReference>
<dbReference type="PANTHER" id="PTHR23323">
    <property type="entry name" value="VACUOLAR PROTEIN SORTING-ASSOCIATED PROTEIN"/>
    <property type="match status" value="1"/>
</dbReference>
<sequence length="173" mass="19760">MWKIYLDMEDYAAALANCRTALQGDPIYLAQAEATFFGKNFYRAASFYAKINYILSFEEITLKFMCVNEQDACGHFLLQKLDNLSHDDKCQITMISTWATELYLDEINWLLLEDDFTSSDRRLEYQPIIKELHAFLSELLIVSKARCAAKHSKGETASLIARKSSGEEATSNT</sequence>
<evidence type="ECO:0000313" key="5">
    <source>
        <dbReference type="Proteomes" id="UP001279734"/>
    </source>
</evidence>
<dbReference type="AlphaFoldDB" id="A0AAD3SHA8"/>
<keyword evidence="2" id="KW-0863">Zinc-finger</keyword>
<dbReference type="GO" id="GO:0008270">
    <property type="term" value="F:zinc ion binding"/>
    <property type="evidence" value="ECO:0007669"/>
    <property type="project" value="UniProtKB-KW"/>
</dbReference>
<name>A0AAD3SHA8_NEPGR</name>
<dbReference type="GO" id="GO:0005768">
    <property type="term" value="C:endosome"/>
    <property type="evidence" value="ECO:0007669"/>
    <property type="project" value="TreeGrafter"/>
</dbReference>
<gene>
    <name evidence="4" type="ORF">Nepgr_012307</name>
</gene>
<dbReference type="EMBL" id="BSYO01000010">
    <property type="protein sequence ID" value="GMH10466.1"/>
    <property type="molecule type" value="Genomic_DNA"/>
</dbReference>
<reference evidence="4" key="1">
    <citation type="submission" date="2023-05" db="EMBL/GenBank/DDBJ databases">
        <title>Nepenthes gracilis genome sequencing.</title>
        <authorList>
            <person name="Fukushima K."/>
        </authorList>
    </citation>
    <scope>NUCLEOTIDE SEQUENCE</scope>
    <source>
        <strain evidence="4">SING2019-196</strain>
    </source>
</reference>
<dbReference type="GO" id="GO:0030674">
    <property type="term" value="F:protein-macromolecule adaptor activity"/>
    <property type="evidence" value="ECO:0007669"/>
    <property type="project" value="TreeGrafter"/>
</dbReference>
<dbReference type="Proteomes" id="UP001279734">
    <property type="component" value="Unassembled WGS sequence"/>
</dbReference>
<evidence type="ECO:0000256" key="2">
    <source>
        <dbReference type="ARBA" id="ARBA00022771"/>
    </source>
</evidence>